<comment type="caution">
    <text evidence="3">The sequence shown here is derived from an EMBL/GenBank/DDBJ whole genome shotgun (WGS) entry which is preliminary data.</text>
</comment>
<name>G7E5U2_MIXOS</name>
<dbReference type="AlphaFoldDB" id="G7E5U2"/>
<feature type="region of interest" description="Disordered" evidence="2">
    <location>
        <begin position="314"/>
        <end position="439"/>
    </location>
</feature>
<gene>
    <name evidence="3" type="primary">Mo04885</name>
    <name evidence="3" type="ORF">E5Q_04885</name>
</gene>
<sequence length="439" mass="48908">MTLDEQQASSRKKPRLESMSSGFSIRGRATSASKPAPAVKPEPTPPPPPEELDEEPSDDDDDDEAVISLGGTPEAERKPHGHPPTTTITSLPVETTKKQPDDTLDAKKKTETPSRPLADESMQDATVKPDLHSPDYDDQIRIGKLEEQLEASKKDNLALAMELARMTGFLQSIESGDEFQLDYGLPSAPTYCGTATVPLPVAFMYRSLQEQVKMLNKDNQRLKDERDAALWQADTRQSRPLGSDARRIVDLLSVLRRENDELGEALAIGPMTTLRSANEHLERQVKMRDDALKESHALLQALDDEVNELYGIKRYGAPAPPTSKAPKESSRSEPRSPNHHQRRAADRLEPLSSERDRKAGSARPPSSPRRDDAYSSRSDGRRSRHEETGRDDSHSSRKHEPRRSNALGDDRRDTRVDGDRHARRGSSPREGRPDLQHAS</sequence>
<evidence type="ECO:0000256" key="2">
    <source>
        <dbReference type="SAM" id="MobiDB-lite"/>
    </source>
</evidence>
<feature type="compositionally biased region" description="Basic and acidic residues" evidence="2">
    <location>
        <begin position="343"/>
        <end position="359"/>
    </location>
</feature>
<dbReference type="EMBL" id="BABT02000150">
    <property type="protein sequence ID" value="GAA98202.1"/>
    <property type="molecule type" value="Genomic_DNA"/>
</dbReference>
<feature type="compositionally biased region" description="Basic and acidic residues" evidence="2">
    <location>
        <begin position="408"/>
        <end position="420"/>
    </location>
</feature>
<feature type="compositionally biased region" description="Pro residues" evidence="2">
    <location>
        <begin position="38"/>
        <end position="49"/>
    </location>
</feature>
<feature type="coiled-coil region" evidence="1">
    <location>
        <begin position="205"/>
        <end position="232"/>
    </location>
</feature>
<dbReference type="HOGENOM" id="CLU_624171_0_0_1"/>
<keyword evidence="4" id="KW-1185">Reference proteome</keyword>
<feature type="compositionally biased region" description="Basic and acidic residues" evidence="2">
    <location>
        <begin position="427"/>
        <end position="439"/>
    </location>
</feature>
<accession>G7E5U2</accession>
<proteinExistence type="predicted"/>
<feature type="compositionally biased region" description="Basic and acidic residues" evidence="2">
    <location>
        <begin position="325"/>
        <end position="336"/>
    </location>
</feature>
<feature type="compositionally biased region" description="Basic and acidic residues" evidence="2">
    <location>
        <begin position="368"/>
        <end position="395"/>
    </location>
</feature>
<reference evidence="3 4" key="2">
    <citation type="journal article" date="2012" name="Open Biol.">
        <title>Characteristics of nucleosomes and linker DNA regions on the genome of the basidiomycete Mixia osmundae revealed by mono- and dinucleosome mapping.</title>
        <authorList>
            <person name="Nishida H."/>
            <person name="Kondo S."/>
            <person name="Matsumoto T."/>
            <person name="Suzuki Y."/>
            <person name="Yoshikawa H."/>
            <person name="Taylor T.D."/>
            <person name="Sugiyama J."/>
        </authorList>
    </citation>
    <scope>NUCLEOTIDE SEQUENCE [LARGE SCALE GENOMIC DNA]</scope>
    <source>
        <strain evidence="4">CBS 9802 / IAM 14324 / JCM 22182 / KY 12970</strain>
    </source>
</reference>
<feature type="compositionally biased region" description="Polar residues" evidence="2">
    <location>
        <begin position="84"/>
        <end position="93"/>
    </location>
</feature>
<evidence type="ECO:0000256" key="1">
    <source>
        <dbReference type="SAM" id="Coils"/>
    </source>
</evidence>
<keyword evidence="1" id="KW-0175">Coiled coil</keyword>
<protein>
    <submittedName>
        <fullName evidence="3">Uncharacterized protein</fullName>
    </submittedName>
</protein>
<feature type="compositionally biased region" description="Acidic residues" evidence="2">
    <location>
        <begin position="50"/>
        <end position="65"/>
    </location>
</feature>
<organism evidence="3 4">
    <name type="scientific">Mixia osmundae (strain CBS 9802 / IAM 14324 / JCM 22182 / KY 12970)</name>
    <dbReference type="NCBI Taxonomy" id="764103"/>
    <lineage>
        <taxon>Eukaryota</taxon>
        <taxon>Fungi</taxon>
        <taxon>Dikarya</taxon>
        <taxon>Basidiomycota</taxon>
        <taxon>Pucciniomycotina</taxon>
        <taxon>Mixiomycetes</taxon>
        <taxon>Mixiales</taxon>
        <taxon>Mixiaceae</taxon>
        <taxon>Mixia</taxon>
    </lineage>
</organism>
<evidence type="ECO:0000313" key="4">
    <source>
        <dbReference type="Proteomes" id="UP000009131"/>
    </source>
</evidence>
<feature type="region of interest" description="Disordered" evidence="2">
    <location>
        <begin position="1"/>
        <end position="137"/>
    </location>
</feature>
<feature type="compositionally biased region" description="Basic and acidic residues" evidence="2">
    <location>
        <begin position="95"/>
        <end position="112"/>
    </location>
</feature>
<dbReference type="InParanoid" id="G7E5U2"/>
<evidence type="ECO:0000313" key="3">
    <source>
        <dbReference type="EMBL" id="GAA98202.1"/>
    </source>
</evidence>
<reference evidence="3 4" key="1">
    <citation type="journal article" date="2011" name="J. Gen. Appl. Microbiol.">
        <title>Draft genome sequencing of the enigmatic basidiomycete Mixia osmundae.</title>
        <authorList>
            <person name="Nishida H."/>
            <person name="Nagatsuka Y."/>
            <person name="Sugiyama J."/>
        </authorList>
    </citation>
    <scope>NUCLEOTIDE SEQUENCE [LARGE SCALE GENOMIC DNA]</scope>
    <source>
        <strain evidence="4">CBS 9802 / IAM 14324 / JCM 22182 / KY 12970</strain>
    </source>
</reference>
<feature type="compositionally biased region" description="Basic and acidic residues" evidence="2">
    <location>
        <begin position="127"/>
        <end position="137"/>
    </location>
</feature>
<dbReference type="Proteomes" id="UP000009131">
    <property type="component" value="Unassembled WGS sequence"/>
</dbReference>